<dbReference type="InterPro" id="IPR007484">
    <property type="entry name" value="Peptidase_M28"/>
</dbReference>
<keyword evidence="1" id="KW-0472">Membrane</keyword>
<proteinExistence type="predicted"/>
<feature type="transmembrane region" description="Helical" evidence="1">
    <location>
        <begin position="100"/>
        <end position="124"/>
    </location>
</feature>
<organism evidence="3 4">
    <name type="scientific">Candidatus Eubacterium faecipullorum</name>
    <dbReference type="NCBI Taxonomy" id="2838571"/>
    <lineage>
        <taxon>Bacteria</taxon>
        <taxon>Bacillati</taxon>
        <taxon>Bacillota</taxon>
        <taxon>Clostridia</taxon>
        <taxon>Eubacteriales</taxon>
        <taxon>Eubacteriaceae</taxon>
        <taxon>Eubacterium</taxon>
    </lineage>
</organism>
<dbReference type="AlphaFoldDB" id="A0A9D1UGX2"/>
<dbReference type="GO" id="GO:0006508">
    <property type="term" value="P:proteolysis"/>
    <property type="evidence" value="ECO:0007669"/>
    <property type="project" value="InterPro"/>
</dbReference>
<dbReference type="EMBL" id="DXGE01000028">
    <property type="protein sequence ID" value="HIW86176.1"/>
    <property type="molecule type" value="Genomic_DNA"/>
</dbReference>
<evidence type="ECO:0000259" key="2">
    <source>
        <dbReference type="Pfam" id="PF04389"/>
    </source>
</evidence>
<dbReference type="PANTHER" id="PTHR12147:SF26">
    <property type="entry name" value="PEPTIDASE M28 DOMAIN-CONTAINING PROTEIN"/>
    <property type="match status" value="1"/>
</dbReference>
<dbReference type="Proteomes" id="UP000824205">
    <property type="component" value="Unassembled WGS sequence"/>
</dbReference>
<reference evidence="3" key="2">
    <citation type="submission" date="2021-04" db="EMBL/GenBank/DDBJ databases">
        <authorList>
            <person name="Gilroy R."/>
        </authorList>
    </citation>
    <scope>NUCLEOTIDE SEQUENCE</scope>
    <source>
        <strain evidence="3">421</strain>
    </source>
</reference>
<feature type="domain" description="Peptidase M28" evidence="2">
    <location>
        <begin position="241"/>
        <end position="413"/>
    </location>
</feature>
<feature type="transmembrane region" description="Helical" evidence="1">
    <location>
        <begin position="216"/>
        <end position="237"/>
    </location>
</feature>
<dbReference type="Pfam" id="PF04389">
    <property type="entry name" value="Peptidase_M28"/>
    <property type="match status" value="1"/>
</dbReference>
<dbReference type="InterPro" id="IPR045175">
    <property type="entry name" value="M28_fam"/>
</dbReference>
<feature type="transmembrane region" description="Helical" evidence="1">
    <location>
        <begin position="72"/>
        <end position="94"/>
    </location>
</feature>
<dbReference type="PANTHER" id="PTHR12147">
    <property type="entry name" value="METALLOPEPTIDASE M28 FAMILY MEMBER"/>
    <property type="match status" value="1"/>
</dbReference>
<sequence length="422" mass="46978">MKISEFPSAVIKENVDYTVKEITNVIKKYGPRESGNEACFDAEKHLKKELDQFCDETHFEEYKMAPRAFLHFTKLVSVLVLVGIIASFALVFALNMENFFIGHCIVGVCVAIGLFITAMEFLMYKRFMDGMYKKVTGHNLVATRKPRGEVKKRIVISGHIDAAYEWRPIYYLKDKGMLLWMGLAIGSAVIALILAIISVIANFVDMGAFGDFMLDYSFYFNVITAAAMVLLFTFVNFGRISPGANDNLTGTYAAVCALRMLDMAGVEFENTEVVAMVTDGEEAGLRGAKAFAKEHKEEYTFADVKTAVLCVDTLTDIDYLNVYYKDMTGTVKNDKAFSELVKRSASESGYDSAELANLFFGASDAAAFSQEGITATCLAAMDPAPADYYHNRRDSYDRLNPEAIEIGYKTVLQTIFNFDAES</sequence>
<name>A0A9D1UGX2_9FIRM</name>
<keyword evidence="1" id="KW-1133">Transmembrane helix</keyword>
<reference evidence="3" key="1">
    <citation type="journal article" date="2021" name="PeerJ">
        <title>Extensive microbial diversity within the chicken gut microbiome revealed by metagenomics and culture.</title>
        <authorList>
            <person name="Gilroy R."/>
            <person name="Ravi A."/>
            <person name="Getino M."/>
            <person name="Pursley I."/>
            <person name="Horton D.L."/>
            <person name="Alikhan N.F."/>
            <person name="Baker D."/>
            <person name="Gharbi K."/>
            <person name="Hall N."/>
            <person name="Watson M."/>
            <person name="Adriaenssens E.M."/>
            <person name="Foster-Nyarko E."/>
            <person name="Jarju S."/>
            <person name="Secka A."/>
            <person name="Antonio M."/>
            <person name="Oren A."/>
            <person name="Chaudhuri R.R."/>
            <person name="La Ragione R."/>
            <person name="Hildebrand F."/>
            <person name="Pallen M.J."/>
        </authorList>
    </citation>
    <scope>NUCLEOTIDE SEQUENCE</scope>
    <source>
        <strain evidence="3">421</strain>
    </source>
</reference>
<accession>A0A9D1UGX2</accession>
<feature type="transmembrane region" description="Helical" evidence="1">
    <location>
        <begin position="177"/>
        <end position="204"/>
    </location>
</feature>
<dbReference type="GO" id="GO:0008235">
    <property type="term" value="F:metalloexopeptidase activity"/>
    <property type="evidence" value="ECO:0007669"/>
    <property type="project" value="InterPro"/>
</dbReference>
<evidence type="ECO:0000313" key="3">
    <source>
        <dbReference type="EMBL" id="HIW86176.1"/>
    </source>
</evidence>
<dbReference type="Gene3D" id="3.40.630.10">
    <property type="entry name" value="Zn peptidases"/>
    <property type="match status" value="1"/>
</dbReference>
<gene>
    <name evidence="3" type="ORF">IAA48_06720</name>
</gene>
<protein>
    <submittedName>
        <fullName evidence="3">Zn-dependent exopeptidase M28</fullName>
    </submittedName>
</protein>
<evidence type="ECO:0000256" key="1">
    <source>
        <dbReference type="SAM" id="Phobius"/>
    </source>
</evidence>
<dbReference type="SUPFAM" id="SSF53187">
    <property type="entry name" value="Zn-dependent exopeptidases"/>
    <property type="match status" value="1"/>
</dbReference>
<keyword evidence="1" id="KW-0812">Transmembrane</keyword>
<comment type="caution">
    <text evidence="3">The sequence shown here is derived from an EMBL/GenBank/DDBJ whole genome shotgun (WGS) entry which is preliminary data.</text>
</comment>
<evidence type="ECO:0000313" key="4">
    <source>
        <dbReference type="Proteomes" id="UP000824205"/>
    </source>
</evidence>